<keyword evidence="4" id="KW-0496">Mitochondrion</keyword>
<organism evidence="3 5">
    <name type="scientific">Plasmodiophora brassicae</name>
    <name type="common">Clubroot disease agent</name>
    <dbReference type="NCBI Taxonomy" id="37360"/>
    <lineage>
        <taxon>Eukaryota</taxon>
        <taxon>Sar</taxon>
        <taxon>Rhizaria</taxon>
        <taxon>Endomyxa</taxon>
        <taxon>Phytomyxea</taxon>
        <taxon>Plasmodiophorida</taxon>
        <taxon>Plasmodiophoridae</taxon>
        <taxon>Plasmodiophora</taxon>
    </lineage>
</organism>
<evidence type="ECO:0000313" key="4">
    <source>
        <dbReference type="EMBL" id="SPQ95639.1"/>
    </source>
</evidence>
<keyword evidence="5" id="KW-1185">Reference proteome</keyword>
<dbReference type="InterPro" id="IPR051706">
    <property type="entry name" value="Glycosyltransferase_domain"/>
</dbReference>
<dbReference type="Gene3D" id="3.90.550.20">
    <property type="match status" value="1"/>
</dbReference>
<dbReference type="Proteomes" id="UP000290189">
    <property type="component" value="Unassembled WGS sequence"/>
</dbReference>
<protein>
    <recommendedName>
        <fullName evidence="7">Alpha 1,4-glycosyltransferase domain-containing protein</fullName>
    </recommendedName>
</protein>
<dbReference type="Pfam" id="PF04488">
    <property type="entry name" value="Gly_transf_sug"/>
    <property type="match status" value="1"/>
</dbReference>
<keyword evidence="2" id="KW-1133">Transmembrane helix</keyword>
<accession>A0A0G4J747</accession>
<gene>
    <name evidence="3" type="ORF">PBRA_003165</name>
    <name evidence="4" type="ORF">PLBR_LOCUS2854</name>
</gene>
<dbReference type="InterPro" id="IPR029044">
    <property type="entry name" value="Nucleotide-diphossugar_trans"/>
</dbReference>
<dbReference type="SUPFAM" id="SSF53448">
    <property type="entry name" value="Nucleotide-diphospho-sugar transferases"/>
    <property type="match status" value="1"/>
</dbReference>
<keyword evidence="1" id="KW-0808">Transferase</keyword>
<dbReference type="PANTHER" id="PTHR32385">
    <property type="entry name" value="MANNOSYL PHOSPHORYLINOSITOL CERAMIDE SYNTHASE"/>
    <property type="match status" value="1"/>
</dbReference>
<evidence type="ECO:0000256" key="2">
    <source>
        <dbReference type="SAM" id="Phobius"/>
    </source>
</evidence>
<dbReference type="AlphaFoldDB" id="A0A0G4J747"/>
<dbReference type="OMA" id="SASWPIR"/>
<dbReference type="Proteomes" id="UP000039324">
    <property type="component" value="Unassembled WGS sequence"/>
</dbReference>
<feature type="transmembrane region" description="Helical" evidence="2">
    <location>
        <begin position="31"/>
        <end position="50"/>
    </location>
</feature>
<proteinExistence type="predicted"/>
<evidence type="ECO:0008006" key="7">
    <source>
        <dbReference type="Google" id="ProtNLM"/>
    </source>
</evidence>
<sequence length="316" mass="35164">MLRAMPSAGKRGTGARVRRVLGRLSISYRHWSGLQIMAVLASIMVIVVLVRSRADYDAISVDAPRNGIVPMRSPPAVPSDMRHKTVHSVYGLWDTGAIPPTLLADWRAMNPTWDVVIHDRAESDALVEKEFPWLLDLYRNALPIHRSDLLRLLFVYVYGGLYIDCDVRASRPIEAVLFESGFDPSQHDFVAFLETRLPGGFQAKSASWPIRNGVPELANRVANYVFYSAPRSDVLLGIILTVASRLQRWQTMSEEQRNGIIRGGDPDYPVLYVTGPDAFTEALFGGPSSSLLPRTLLIDLDNAKAFTNSAKGSWRS</sequence>
<keyword evidence="2" id="KW-0812">Transmembrane</keyword>
<dbReference type="InterPro" id="IPR007577">
    <property type="entry name" value="GlycoTrfase_DXD_sugar-bd_CS"/>
</dbReference>
<reference evidence="4 6" key="2">
    <citation type="submission" date="2018-03" db="EMBL/GenBank/DDBJ databases">
        <authorList>
            <person name="Fogelqvist J."/>
        </authorList>
    </citation>
    <scope>NUCLEOTIDE SEQUENCE [LARGE SCALE GENOMIC DNA]</scope>
</reference>
<dbReference type="EMBL" id="CDSF01000144">
    <property type="protein sequence ID" value="CEP03405.1"/>
    <property type="molecule type" value="Genomic_DNA"/>
</dbReference>
<dbReference type="OrthoDB" id="409543at2759"/>
<geneLocation type="mitochondrion" evidence="4"/>
<evidence type="ECO:0000313" key="6">
    <source>
        <dbReference type="Proteomes" id="UP000290189"/>
    </source>
</evidence>
<reference evidence="3 5" key="1">
    <citation type="submission" date="2015-02" db="EMBL/GenBank/DDBJ databases">
        <authorList>
            <person name="Chooi Y.-H."/>
        </authorList>
    </citation>
    <scope>NUCLEOTIDE SEQUENCE [LARGE SCALE GENOMIC DNA]</scope>
    <source>
        <strain evidence="3">E3</strain>
    </source>
</reference>
<keyword evidence="2" id="KW-0472">Membrane</keyword>
<evidence type="ECO:0000256" key="1">
    <source>
        <dbReference type="ARBA" id="ARBA00022679"/>
    </source>
</evidence>
<name>A0A0G4J747_PLABS</name>
<dbReference type="GO" id="GO:0000030">
    <property type="term" value="F:mannosyltransferase activity"/>
    <property type="evidence" value="ECO:0007669"/>
    <property type="project" value="TreeGrafter"/>
</dbReference>
<dbReference type="GO" id="GO:0051999">
    <property type="term" value="P:mannosyl-inositol phosphorylceramide biosynthetic process"/>
    <property type="evidence" value="ECO:0007669"/>
    <property type="project" value="TreeGrafter"/>
</dbReference>
<dbReference type="PANTHER" id="PTHR32385:SF23">
    <property type="entry name" value="NUCLEOTIDE-DIPHOSPHO-SUGAR TRANSFERASE"/>
    <property type="match status" value="1"/>
</dbReference>
<dbReference type="GO" id="GO:0016020">
    <property type="term" value="C:membrane"/>
    <property type="evidence" value="ECO:0007669"/>
    <property type="project" value="GOC"/>
</dbReference>
<evidence type="ECO:0000313" key="3">
    <source>
        <dbReference type="EMBL" id="CEP03405.1"/>
    </source>
</evidence>
<dbReference type="EMBL" id="OVEO01000004">
    <property type="protein sequence ID" value="SPQ95639.1"/>
    <property type="molecule type" value="Genomic_DNA"/>
</dbReference>
<evidence type="ECO:0000313" key="5">
    <source>
        <dbReference type="Proteomes" id="UP000039324"/>
    </source>
</evidence>